<dbReference type="AlphaFoldDB" id="A0A378Q8R4"/>
<name>A0A378Q8R4_FAUOS</name>
<proteinExistence type="predicted"/>
<dbReference type="RefSeq" id="WP_062331050.1">
    <property type="nucleotide sequence ID" value="NZ_CBCRZU010000012.1"/>
</dbReference>
<evidence type="ECO:0000313" key="1">
    <source>
        <dbReference type="EMBL" id="STY97191.1"/>
    </source>
</evidence>
<keyword evidence="2" id="KW-1185">Reference proteome</keyword>
<sequence>MNAMTSYADVINSIAQTASQLTLAAQSAFVQNLLRQFVQNLPADWLDNELASEKPHYQALFDIINRQTWQTANIEQALNALDDIMFAMGESYPHSTSDAILLMLDMLGFYLSLTAMEEKSAVSDGWVILTAEGYLDYYDQLAEDSSENIDDVAHSFDDWLAHPLTQAAFNHVTHALELAKRTCQK</sequence>
<reference evidence="1 2" key="1">
    <citation type="submission" date="2018-06" db="EMBL/GenBank/DDBJ databases">
        <authorList>
            <consortium name="Pathogen Informatics"/>
            <person name="Doyle S."/>
        </authorList>
    </citation>
    <scope>NUCLEOTIDE SEQUENCE [LARGE SCALE GENOMIC DNA]</scope>
    <source>
        <strain evidence="1 2">NCTC10465</strain>
    </source>
</reference>
<protein>
    <submittedName>
        <fullName evidence="1">Uncharacterized protein</fullName>
    </submittedName>
</protein>
<dbReference type="GeneID" id="35778132"/>
<accession>A0A378Q8R4</accession>
<organism evidence="1 2">
    <name type="scientific">Faucicola osloensis</name>
    <name type="common">Moraxella osloensis</name>
    <dbReference type="NCBI Taxonomy" id="34062"/>
    <lineage>
        <taxon>Bacteria</taxon>
        <taxon>Pseudomonadati</taxon>
        <taxon>Pseudomonadota</taxon>
        <taxon>Gammaproteobacteria</taxon>
        <taxon>Moraxellales</taxon>
        <taxon>Moraxellaceae</taxon>
        <taxon>Faucicola</taxon>
    </lineage>
</organism>
<dbReference type="Proteomes" id="UP000255230">
    <property type="component" value="Unassembled WGS sequence"/>
</dbReference>
<dbReference type="KEGG" id="mos:AXE82_02500"/>
<evidence type="ECO:0000313" key="2">
    <source>
        <dbReference type="Proteomes" id="UP000255230"/>
    </source>
</evidence>
<dbReference type="EMBL" id="UGPY01000001">
    <property type="protein sequence ID" value="STY97191.1"/>
    <property type="molecule type" value="Genomic_DNA"/>
</dbReference>
<gene>
    <name evidence="1" type="ORF">NCTC10465_00971</name>
</gene>